<organism evidence="3 4">
    <name type="scientific">Fistulina hepatica ATCC 64428</name>
    <dbReference type="NCBI Taxonomy" id="1128425"/>
    <lineage>
        <taxon>Eukaryota</taxon>
        <taxon>Fungi</taxon>
        <taxon>Dikarya</taxon>
        <taxon>Basidiomycota</taxon>
        <taxon>Agaricomycotina</taxon>
        <taxon>Agaricomycetes</taxon>
        <taxon>Agaricomycetidae</taxon>
        <taxon>Agaricales</taxon>
        <taxon>Fistulinaceae</taxon>
        <taxon>Fistulina</taxon>
    </lineage>
</organism>
<dbReference type="SUPFAM" id="SSF158694">
    <property type="entry name" value="UraD-Like"/>
    <property type="match status" value="1"/>
</dbReference>
<dbReference type="PANTHER" id="PTHR37987">
    <property type="entry name" value="CHROMOSOME 9, WHOLE GENOME SHOTGUN SEQUENCE"/>
    <property type="match status" value="1"/>
</dbReference>
<proteinExistence type="predicted"/>
<dbReference type="InterPro" id="IPR018020">
    <property type="entry name" value="OHCU_decarboxylase"/>
</dbReference>
<dbReference type="EMBL" id="KN881629">
    <property type="protein sequence ID" value="KIY52953.1"/>
    <property type="molecule type" value="Genomic_DNA"/>
</dbReference>
<evidence type="ECO:0000313" key="3">
    <source>
        <dbReference type="EMBL" id="KIY52953.1"/>
    </source>
</evidence>
<evidence type="ECO:0000256" key="1">
    <source>
        <dbReference type="ARBA" id="ARBA00022631"/>
    </source>
</evidence>
<keyword evidence="1" id="KW-0659">Purine metabolism</keyword>
<dbReference type="Pfam" id="PF09349">
    <property type="entry name" value="OHCU_decarbox"/>
    <property type="match status" value="1"/>
</dbReference>
<dbReference type="GO" id="GO:0006144">
    <property type="term" value="P:purine nucleobase metabolic process"/>
    <property type="evidence" value="ECO:0007669"/>
    <property type="project" value="UniProtKB-KW"/>
</dbReference>
<feature type="domain" description="Oxo-4-hydroxy-4-carboxy-5-ureidoimidazoline decarboxylase" evidence="2">
    <location>
        <begin position="12"/>
        <end position="138"/>
    </location>
</feature>
<name>A0A0D7AQ78_9AGAR</name>
<dbReference type="Gene3D" id="1.10.3330.10">
    <property type="entry name" value="Oxo-4-hydroxy-4-carboxy-5-ureidoimidazoline decarboxylase"/>
    <property type="match status" value="1"/>
</dbReference>
<evidence type="ECO:0000313" key="4">
    <source>
        <dbReference type="Proteomes" id="UP000054144"/>
    </source>
</evidence>
<dbReference type="InterPro" id="IPR036778">
    <property type="entry name" value="OHCU_decarboxylase_sf"/>
</dbReference>
<evidence type="ECO:0000259" key="2">
    <source>
        <dbReference type="Pfam" id="PF09349"/>
    </source>
</evidence>
<protein>
    <recommendedName>
        <fullName evidence="2">Oxo-4-hydroxy-4-carboxy-5-ureidoimidazoline decarboxylase domain-containing protein</fullName>
    </recommendedName>
</protein>
<accession>A0A0D7AQ78</accession>
<dbReference type="OrthoDB" id="5398391at2759"/>
<dbReference type="AlphaFoldDB" id="A0A0D7AQ78"/>
<keyword evidence="4" id="KW-1185">Reference proteome</keyword>
<reference evidence="3 4" key="1">
    <citation type="journal article" date="2015" name="Fungal Genet. Biol.">
        <title>Evolution of novel wood decay mechanisms in Agaricales revealed by the genome sequences of Fistulina hepatica and Cylindrobasidium torrendii.</title>
        <authorList>
            <person name="Floudas D."/>
            <person name="Held B.W."/>
            <person name="Riley R."/>
            <person name="Nagy L.G."/>
            <person name="Koehler G."/>
            <person name="Ransdell A.S."/>
            <person name="Younus H."/>
            <person name="Chow J."/>
            <person name="Chiniquy J."/>
            <person name="Lipzen A."/>
            <person name="Tritt A."/>
            <person name="Sun H."/>
            <person name="Haridas S."/>
            <person name="LaButti K."/>
            <person name="Ohm R.A."/>
            <person name="Kues U."/>
            <person name="Blanchette R.A."/>
            <person name="Grigoriev I.V."/>
            <person name="Minto R.E."/>
            <person name="Hibbett D.S."/>
        </authorList>
    </citation>
    <scope>NUCLEOTIDE SEQUENCE [LARGE SCALE GENOMIC DNA]</scope>
    <source>
        <strain evidence="3 4">ATCC 64428</strain>
    </source>
</reference>
<dbReference type="Proteomes" id="UP000054144">
    <property type="component" value="Unassembled WGS sequence"/>
</dbReference>
<sequence>MAFPDISSIQSDKDSTGRVLSTLFEWSPVLEEMLVPALSANGHTFTSYSDLINAALGVISSWDASVRASFIAGHPRIGEVSGLSKLSAQEQAARATTPQVLHRLAYLNDCYERRYVGLRYITFVNGRSRAAITQEMEGVLGLSPSDVPPPDHFTPVDGTAWMSELERAIVDIGLIAKSRLKALGAE</sequence>
<dbReference type="PANTHER" id="PTHR37987:SF1">
    <property type="entry name" value="OXO-4-HYDROXY-4-CARBOXY-5-UREIDOIMIDAZOLINE DECARBOXYLASE DOMAIN-CONTAINING PROTEIN"/>
    <property type="match status" value="1"/>
</dbReference>
<gene>
    <name evidence="3" type="ORF">FISHEDRAFT_69412</name>
</gene>